<evidence type="ECO:0000256" key="9">
    <source>
        <dbReference type="ARBA" id="ARBA00022801"/>
    </source>
</evidence>
<dbReference type="AlphaFoldDB" id="A0A7K1UCZ2"/>
<evidence type="ECO:0000256" key="4">
    <source>
        <dbReference type="ARBA" id="ARBA00012564"/>
    </source>
</evidence>
<comment type="caution">
    <text evidence="14">The sequence shown here is derived from an EMBL/GenBank/DDBJ whole genome shotgun (WGS) entry which is preliminary data.</text>
</comment>
<dbReference type="InterPro" id="IPR042097">
    <property type="entry name" value="Aminopeptidase_N-like_N_sf"/>
</dbReference>
<keyword evidence="10" id="KW-0862">Zinc</keyword>
<accession>A0A7K1UCZ2</accession>
<evidence type="ECO:0000256" key="1">
    <source>
        <dbReference type="ARBA" id="ARBA00000098"/>
    </source>
</evidence>
<evidence type="ECO:0000256" key="2">
    <source>
        <dbReference type="ARBA" id="ARBA00001947"/>
    </source>
</evidence>
<dbReference type="GO" id="GO:0016285">
    <property type="term" value="F:alanyl aminopeptidase activity"/>
    <property type="evidence" value="ECO:0007669"/>
    <property type="project" value="UniProtKB-EC"/>
</dbReference>
<dbReference type="GO" id="GO:0042277">
    <property type="term" value="F:peptide binding"/>
    <property type="evidence" value="ECO:0007669"/>
    <property type="project" value="TreeGrafter"/>
</dbReference>
<keyword evidence="9" id="KW-0378">Hydrolase</keyword>
<dbReference type="PANTHER" id="PTHR11533:SF174">
    <property type="entry name" value="PUROMYCIN-SENSITIVE AMINOPEPTIDASE-RELATED"/>
    <property type="match status" value="1"/>
</dbReference>
<comment type="cofactor">
    <cofactor evidence="2">
        <name>Zn(2+)</name>
        <dbReference type="ChEBI" id="CHEBI:29105"/>
    </cofactor>
</comment>
<comment type="catalytic activity">
    <reaction evidence="1">
        <text>Release of an N-terminal amino acid, Xaa-|-Yaa- from a peptide, amide or arylamide. Xaa is preferably Ala, but may be most amino acids including Pro (slow action). When a terminal hydrophobic residue is followed by a prolyl residue, the two may be released as an intact Xaa-Pro dipeptide.</text>
        <dbReference type="EC" id="3.4.11.2"/>
    </reaction>
</comment>
<dbReference type="Pfam" id="PF17900">
    <property type="entry name" value="Peptidase_M1_N"/>
    <property type="match status" value="1"/>
</dbReference>
<dbReference type="GO" id="GO:0070006">
    <property type="term" value="F:metalloaminopeptidase activity"/>
    <property type="evidence" value="ECO:0007669"/>
    <property type="project" value="TreeGrafter"/>
</dbReference>
<dbReference type="Pfam" id="PF01433">
    <property type="entry name" value="Peptidase_M1"/>
    <property type="match status" value="1"/>
</dbReference>
<dbReference type="GO" id="GO:0005737">
    <property type="term" value="C:cytoplasm"/>
    <property type="evidence" value="ECO:0007669"/>
    <property type="project" value="TreeGrafter"/>
</dbReference>
<dbReference type="Gene3D" id="1.10.390.10">
    <property type="entry name" value="Neutral Protease Domain 2"/>
    <property type="match status" value="1"/>
</dbReference>
<dbReference type="InterPro" id="IPR045357">
    <property type="entry name" value="Aminopeptidase_N-like_N"/>
</dbReference>
<dbReference type="InterPro" id="IPR027268">
    <property type="entry name" value="Peptidase_M4/M1_CTD_sf"/>
</dbReference>
<dbReference type="SUPFAM" id="SSF48371">
    <property type="entry name" value="ARM repeat"/>
    <property type="match status" value="1"/>
</dbReference>
<dbReference type="InterPro" id="IPR014782">
    <property type="entry name" value="Peptidase_M1_dom"/>
</dbReference>
<dbReference type="RefSeq" id="WP_157309663.1">
    <property type="nucleotide sequence ID" value="NZ_WRXN01000020.1"/>
</dbReference>
<keyword evidence="15" id="KW-1185">Reference proteome</keyword>
<feature type="domain" description="Aminopeptidase N-like N-terminal" evidence="13">
    <location>
        <begin position="48"/>
        <end position="233"/>
    </location>
</feature>
<evidence type="ECO:0000256" key="11">
    <source>
        <dbReference type="ARBA" id="ARBA00023049"/>
    </source>
</evidence>
<dbReference type="InterPro" id="IPR011989">
    <property type="entry name" value="ARM-like"/>
</dbReference>
<dbReference type="InterPro" id="IPR016024">
    <property type="entry name" value="ARM-type_fold"/>
</dbReference>
<dbReference type="SUPFAM" id="SSF63737">
    <property type="entry name" value="Leukotriene A4 hydrolase N-terminal domain"/>
    <property type="match status" value="1"/>
</dbReference>
<dbReference type="PRINTS" id="PR00756">
    <property type="entry name" value="ALADIPTASE"/>
</dbReference>
<keyword evidence="8" id="KW-0479">Metal-binding</keyword>
<feature type="domain" description="Peptidase M1 membrane alanine aminopeptidase" evidence="12">
    <location>
        <begin position="272"/>
        <end position="476"/>
    </location>
</feature>
<organism evidence="14 15">
    <name type="scientific">Chitinophaga tropicalis</name>
    <dbReference type="NCBI Taxonomy" id="2683588"/>
    <lineage>
        <taxon>Bacteria</taxon>
        <taxon>Pseudomonadati</taxon>
        <taxon>Bacteroidota</taxon>
        <taxon>Chitinophagia</taxon>
        <taxon>Chitinophagales</taxon>
        <taxon>Chitinophagaceae</taxon>
        <taxon>Chitinophaga</taxon>
    </lineage>
</organism>
<dbReference type="Gene3D" id="2.60.40.1730">
    <property type="entry name" value="tricorn interacting facor f3 domain"/>
    <property type="match status" value="1"/>
</dbReference>
<reference evidence="14 15" key="1">
    <citation type="submission" date="2019-12" db="EMBL/GenBank/DDBJ databases">
        <title>Chitinophaga sp. strain ysch24 (GDMCC 1.1355), whole genome shotgun sequence.</title>
        <authorList>
            <person name="Zhang X."/>
        </authorList>
    </citation>
    <scope>NUCLEOTIDE SEQUENCE [LARGE SCALE GENOMIC DNA]</scope>
    <source>
        <strain evidence="15">ysch24</strain>
    </source>
</reference>
<keyword evidence="7" id="KW-0645">Protease</keyword>
<evidence type="ECO:0000259" key="12">
    <source>
        <dbReference type="Pfam" id="PF01433"/>
    </source>
</evidence>
<dbReference type="GO" id="GO:0006508">
    <property type="term" value="P:proteolysis"/>
    <property type="evidence" value="ECO:0007669"/>
    <property type="project" value="UniProtKB-KW"/>
</dbReference>
<keyword evidence="11" id="KW-0482">Metalloprotease</keyword>
<evidence type="ECO:0000313" key="15">
    <source>
        <dbReference type="Proteomes" id="UP000461730"/>
    </source>
</evidence>
<evidence type="ECO:0000313" key="14">
    <source>
        <dbReference type="EMBL" id="MVT12242.1"/>
    </source>
</evidence>
<dbReference type="GO" id="GO:0008270">
    <property type="term" value="F:zinc ion binding"/>
    <property type="evidence" value="ECO:0007669"/>
    <property type="project" value="InterPro"/>
</dbReference>
<evidence type="ECO:0000256" key="8">
    <source>
        <dbReference type="ARBA" id="ARBA00022723"/>
    </source>
</evidence>
<proteinExistence type="inferred from homology"/>
<name>A0A7K1UCZ2_9BACT</name>
<dbReference type="EC" id="3.4.11.2" evidence="4"/>
<dbReference type="InterPro" id="IPR001930">
    <property type="entry name" value="Peptidase_M1"/>
</dbReference>
<dbReference type="Pfam" id="PF13646">
    <property type="entry name" value="HEAT_2"/>
    <property type="match status" value="1"/>
</dbReference>
<evidence type="ECO:0000256" key="5">
    <source>
        <dbReference type="ARBA" id="ARBA00015611"/>
    </source>
</evidence>
<protein>
    <recommendedName>
        <fullName evidence="5">Aminopeptidase N</fullName>
        <ecNumber evidence="4">3.4.11.2</ecNumber>
    </recommendedName>
</protein>
<dbReference type="GO" id="GO:0005615">
    <property type="term" value="C:extracellular space"/>
    <property type="evidence" value="ECO:0007669"/>
    <property type="project" value="TreeGrafter"/>
</dbReference>
<dbReference type="SUPFAM" id="SSF55486">
    <property type="entry name" value="Metalloproteases ('zincins'), catalytic domain"/>
    <property type="match status" value="1"/>
</dbReference>
<dbReference type="GO" id="GO:0043171">
    <property type="term" value="P:peptide catabolic process"/>
    <property type="evidence" value="ECO:0007669"/>
    <property type="project" value="TreeGrafter"/>
</dbReference>
<dbReference type="EMBL" id="WRXN01000020">
    <property type="protein sequence ID" value="MVT12242.1"/>
    <property type="molecule type" value="Genomic_DNA"/>
</dbReference>
<gene>
    <name evidence="14" type="ORF">GO493_28555</name>
</gene>
<dbReference type="GO" id="GO:0016020">
    <property type="term" value="C:membrane"/>
    <property type="evidence" value="ECO:0007669"/>
    <property type="project" value="TreeGrafter"/>
</dbReference>
<dbReference type="Proteomes" id="UP000461730">
    <property type="component" value="Unassembled WGS sequence"/>
</dbReference>
<evidence type="ECO:0000256" key="7">
    <source>
        <dbReference type="ARBA" id="ARBA00022670"/>
    </source>
</evidence>
<dbReference type="CDD" id="cd09603">
    <property type="entry name" value="M1_APN_like"/>
    <property type="match status" value="1"/>
</dbReference>
<evidence type="ECO:0000256" key="10">
    <source>
        <dbReference type="ARBA" id="ARBA00022833"/>
    </source>
</evidence>
<evidence type="ECO:0000259" key="13">
    <source>
        <dbReference type="Pfam" id="PF17900"/>
    </source>
</evidence>
<dbReference type="Gene3D" id="1.25.10.10">
    <property type="entry name" value="Leucine-rich Repeat Variant"/>
    <property type="match status" value="1"/>
</dbReference>
<dbReference type="InterPro" id="IPR050344">
    <property type="entry name" value="Peptidase_M1_aminopeptidases"/>
</dbReference>
<evidence type="ECO:0000256" key="3">
    <source>
        <dbReference type="ARBA" id="ARBA00010136"/>
    </source>
</evidence>
<comment type="similarity">
    <text evidence="3">Belongs to the peptidase M1 family.</text>
</comment>
<evidence type="ECO:0000256" key="6">
    <source>
        <dbReference type="ARBA" id="ARBA00022438"/>
    </source>
</evidence>
<sequence length="677" mass="77769">MQNLILKVILCLHIFTSAVLYTKTSAQSAKQTVKNYQETPEKVNDLVHTKLDVKFDYGKKYLYGKEWVTVKPHFYATDSLRLDARGMDIHKVALLKNGKLLPLSFACNNSNIEIKLDKVYKNTETYTVFIDYTAKPDELKNGKKNEKGLYFINPDGINKDKPIQIWTEGETENSSVWFPTIDKPNQKTTQEISITVPSKYITLSNGRLATQTMNTDGTRTDTWKMELPHPPYLFMMAVGDFKIYKDSWRGKEVSYYLEPQYAPFAKDIFGETPDAIAFFSRTLGVDYPWNKYSQIVVRDYVSGAMENTTAVIFGESMQGNKKELADRYYSTGIAHELFHQWFGDYVTAESWSNLTLNESLAVLGELLWLEYKYGKDAADAHNFEGIEGYLNNPDSWGKDLVRFNYADRQEVFDGVTYQKGGAILYMLRNNLGEAAFNKGLQRYLTENAYKPVEVHQLRLAFEEVSGKDLNWFFNQWFFGAGHPDLHISYKWDDSIHTETIYLQQEQPGRPFVLPVAIDIYTGGKKERYNIQIKEKLDSLTLKLPVKPDLINVDADKTLVLKKTDAKTMDEYTFQYFHAPLYLDRYEALEAAIKNQHEKRSHDIIQSALNDKFYSIRIKAINALGLFNEKEITQSIPVLKELVVNDKNNLVKAAAITVLGKLKKTENTGLFKQSLNTV</sequence>
<keyword evidence="6" id="KW-0031">Aminopeptidase</keyword>
<dbReference type="PANTHER" id="PTHR11533">
    <property type="entry name" value="PROTEASE M1 ZINC METALLOPROTEASE"/>
    <property type="match status" value="1"/>
</dbReference>